<evidence type="ECO:0000313" key="1">
    <source>
        <dbReference type="EMBL" id="KAA1110921.1"/>
    </source>
</evidence>
<proteinExistence type="predicted"/>
<organism evidence="1 2">
    <name type="scientific">Puccinia graminis f. sp. tritici</name>
    <dbReference type="NCBI Taxonomy" id="56615"/>
    <lineage>
        <taxon>Eukaryota</taxon>
        <taxon>Fungi</taxon>
        <taxon>Dikarya</taxon>
        <taxon>Basidiomycota</taxon>
        <taxon>Pucciniomycotina</taxon>
        <taxon>Pucciniomycetes</taxon>
        <taxon>Pucciniales</taxon>
        <taxon>Pucciniaceae</taxon>
        <taxon>Puccinia</taxon>
    </lineage>
</organism>
<evidence type="ECO:0000313" key="2">
    <source>
        <dbReference type="Proteomes" id="UP000324748"/>
    </source>
</evidence>
<dbReference type="Proteomes" id="UP000324748">
    <property type="component" value="Unassembled WGS sequence"/>
</dbReference>
<name>A0A5B0QCN6_PUCGR</name>
<gene>
    <name evidence="1" type="ORF">PGT21_034306</name>
</gene>
<dbReference type="AlphaFoldDB" id="A0A5B0QCN6"/>
<accession>A0A5B0QCN6</accession>
<reference evidence="1 2" key="1">
    <citation type="submission" date="2019-05" db="EMBL/GenBank/DDBJ databases">
        <title>Emergence of the Ug99 lineage of the wheat stem rust pathogen through somatic hybridization.</title>
        <authorList>
            <person name="Li F."/>
            <person name="Upadhyaya N.M."/>
            <person name="Sperschneider J."/>
            <person name="Matny O."/>
            <person name="Nguyen-Phuc H."/>
            <person name="Mago R."/>
            <person name="Raley C."/>
            <person name="Miller M.E."/>
            <person name="Silverstein K.A.T."/>
            <person name="Henningsen E."/>
            <person name="Hirsch C.D."/>
            <person name="Visser B."/>
            <person name="Pretorius Z.A."/>
            <person name="Steffenson B.J."/>
            <person name="Schwessinger B."/>
            <person name="Dodds P.N."/>
            <person name="Figueroa M."/>
        </authorList>
    </citation>
    <scope>NUCLEOTIDE SEQUENCE [LARGE SCALE GENOMIC DNA]</scope>
    <source>
        <strain evidence="1">21-0</strain>
    </source>
</reference>
<dbReference type="EMBL" id="VSWC01000027">
    <property type="protein sequence ID" value="KAA1110921.1"/>
    <property type="molecule type" value="Genomic_DNA"/>
</dbReference>
<protein>
    <submittedName>
        <fullName evidence="1">Uncharacterized protein</fullName>
    </submittedName>
</protein>
<keyword evidence="2" id="KW-1185">Reference proteome</keyword>
<comment type="caution">
    <text evidence="1">The sequence shown here is derived from an EMBL/GenBank/DDBJ whole genome shotgun (WGS) entry which is preliminary data.</text>
</comment>
<sequence>MKDTLEFIASHMVPSDPARTVDDIMEELFGILKSQFNPTYERFLAAVDEFESVNQRFINEADVLDQQ</sequence>